<evidence type="ECO:0000313" key="1">
    <source>
        <dbReference type="EMBL" id="KLO18234.1"/>
    </source>
</evidence>
<dbReference type="InParanoid" id="A0A0H2S2H2"/>
<evidence type="ECO:0000313" key="2">
    <source>
        <dbReference type="Proteomes" id="UP000053477"/>
    </source>
</evidence>
<dbReference type="AlphaFoldDB" id="A0A0H2S2H2"/>
<gene>
    <name evidence="1" type="ORF">SCHPADRAFT_125742</name>
</gene>
<proteinExistence type="predicted"/>
<dbReference type="EMBL" id="KQ085896">
    <property type="protein sequence ID" value="KLO18234.1"/>
    <property type="molecule type" value="Genomic_DNA"/>
</dbReference>
<keyword evidence="2" id="KW-1185">Reference proteome</keyword>
<accession>A0A0H2S2H2</accession>
<dbReference type="Proteomes" id="UP000053477">
    <property type="component" value="Unassembled WGS sequence"/>
</dbReference>
<sequence length="196" mass="20570">MSSKESAFGRSTSARFANLTMVAQPAGRPRGTVQSILTTKESIPSSGASGATAPEYSFRLTRVPARERLGGSAQMSTLALGPSGRGLRVEDDGSLYSCSPSNMLIPSLQHGSSGGAGGLKGQDDEDFNKGLVKTVDFWPYRKVGDIAVSQDNGEGNRSLTLRFDDGMGRAVYTTITGGRGASFPQLQALVTILDFA</sequence>
<name>A0A0H2S2H2_9AGAM</name>
<reference evidence="1 2" key="1">
    <citation type="submission" date="2015-04" db="EMBL/GenBank/DDBJ databases">
        <title>Complete genome sequence of Schizopora paradoxa KUC8140, a cosmopolitan wood degrader in East Asia.</title>
        <authorList>
            <consortium name="DOE Joint Genome Institute"/>
            <person name="Min B."/>
            <person name="Park H."/>
            <person name="Jang Y."/>
            <person name="Kim J.-J."/>
            <person name="Kim K.H."/>
            <person name="Pangilinan J."/>
            <person name="Lipzen A."/>
            <person name="Riley R."/>
            <person name="Grigoriev I.V."/>
            <person name="Spatafora J.W."/>
            <person name="Choi I.-G."/>
        </authorList>
    </citation>
    <scope>NUCLEOTIDE SEQUENCE [LARGE SCALE GENOMIC DNA]</scope>
    <source>
        <strain evidence="1 2">KUC8140</strain>
    </source>
</reference>
<organism evidence="1 2">
    <name type="scientific">Schizopora paradoxa</name>
    <dbReference type="NCBI Taxonomy" id="27342"/>
    <lineage>
        <taxon>Eukaryota</taxon>
        <taxon>Fungi</taxon>
        <taxon>Dikarya</taxon>
        <taxon>Basidiomycota</taxon>
        <taxon>Agaricomycotina</taxon>
        <taxon>Agaricomycetes</taxon>
        <taxon>Hymenochaetales</taxon>
        <taxon>Schizoporaceae</taxon>
        <taxon>Schizopora</taxon>
    </lineage>
</organism>
<protein>
    <submittedName>
        <fullName evidence="1">Uncharacterized protein</fullName>
    </submittedName>
</protein>